<dbReference type="Gene3D" id="1.20.910.10">
    <property type="entry name" value="Heme oxygenase-like"/>
    <property type="match status" value="1"/>
</dbReference>
<dbReference type="Pfam" id="PF08543">
    <property type="entry name" value="Phos_pyr_kin"/>
    <property type="match status" value="1"/>
</dbReference>
<protein>
    <recommendedName>
        <fullName evidence="5">Phosphomethylpyrimidine kinase</fullName>
    </recommendedName>
</protein>
<dbReference type="InterPro" id="IPR013749">
    <property type="entry name" value="PM/HMP-P_kinase-1"/>
</dbReference>
<dbReference type="GO" id="GO:0009228">
    <property type="term" value="P:thiamine biosynthetic process"/>
    <property type="evidence" value="ECO:0007669"/>
    <property type="project" value="InterPro"/>
</dbReference>
<dbReference type="EMBL" id="JABANM010018056">
    <property type="protein sequence ID" value="KAF4726728.1"/>
    <property type="molecule type" value="Genomic_DNA"/>
</dbReference>
<evidence type="ECO:0000259" key="2">
    <source>
        <dbReference type="Pfam" id="PF08543"/>
    </source>
</evidence>
<name>A0A7J6S185_PEROL</name>
<dbReference type="CDD" id="cd01169">
    <property type="entry name" value="HMPP_kinase"/>
    <property type="match status" value="1"/>
</dbReference>
<dbReference type="SUPFAM" id="SSF53613">
    <property type="entry name" value="Ribokinase-like"/>
    <property type="match status" value="1"/>
</dbReference>
<dbReference type="PANTHER" id="PTHR20858:SF17">
    <property type="entry name" value="HYDROXYMETHYLPYRIMIDINE_PHOSPHOMETHYLPYRIMIDINE KINASE THI20-RELATED"/>
    <property type="match status" value="1"/>
</dbReference>
<dbReference type="InterPro" id="IPR016084">
    <property type="entry name" value="Haem_Oase-like_multi-hlx"/>
</dbReference>
<evidence type="ECO:0008006" key="5">
    <source>
        <dbReference type="Google" id="ProtNLM"/>
    </source>
</evidence>
<dbReference type="GO" id="GO:0008972">
    <property type="term" value="F:phosphomethylpyrimidine kinase activity"/>
    <property type="evidence" value="ECO:0007669"/>
    <property type="project" value="InterPro"/>
</dbReference>
<dbReference type="Proteomes" id="UP000574390">
    <property type="component" value="Unassembled WGS sequence"/>
</dbReference>
<feature type="domain" description="Thiaminase-2/PQQC" evidence="1">
    <location>
        <begin position="25"/>
        <end position="213"/>
    </location>
</feature>
<organism evidence="3 4">
    <name type="scientific">Perkinsus olseni</name>
    <name type="common">Perkinsus atlanticus</name>
    <dbReference type="NCBI Taxonomy" id="32597"/>
    <lineage>
        <taxon>Eukaryota</taxon>
        <taxon>Sar</taxon>
        <taxon>Alveolata</taxon>
        <taxon>Perkinsozoa</taxon>
        <taxon>Perkinsea</taxon>
        <taxon>Perkinsida</taxon>
        <taxon>Perkinsidae</taxon>
        <taxon>Perkinsus</taxon>
    </lineage>
</organism>
<dbReference type="SUPFAM" id="SSF48613">
    <property type="entry name" value="Heme oxygenase-like"/>
    <property type="match status" value="1"/>
</dbReference>
<gene>
    <name evidence="3" type="ORF">FOZ62_011370</name>
</gene>
<comment type="caution">
    <text evidence="3">The sequence shown here is derived from an EMBL/GenBank/DDBJ whole genome shotgun (WGS) entry which is preliminary data.</text>
</comment>
<dbReference type="InterPro" id="IPR029056">
    <property type="entry name" value="Ribokinase-like"/>
</dbReference>
<dbReference type="InterPro" id="IPR004305">
    <property type="entry name" value="Thiaminase-2/PQQC"/>
</dbReference>
<dbReference type="Pfam" id="PF03070">
    <property type="entry name" value="TENA_THI-4"/>
    <property type="match status" value="1"/>
</dbReference>
<dbReference type="InterPro" id="IPR004399">
    <property type="entry name" value="HMP/HMP-P_kinase_dom"/>
</dbReference>
<dbReference type="GO" id="GO:0005829">
    <property type="term" value="C:cytosol"/>
    <property type="evidence" value="ECO:0007669"/>
    <property type="project" value="TreeGrafter"/>
</dbReference>
<evidence type="ECO:0000259" key="1">
    <source>
        <dbReference type="Pfam" id="PF03070"/>
    </source>
</evidence>
<dbReference type="PANTHER" id="PTHR20858">
    <property type="entry name" value="PHOSPHOMETHYLPYRIMIDINE KINASE"/>
    <property type="match status" value="1"/>
</dbReference>
<dbReference type="AlphaFoldDB" id="A0A7J6S185"/>
<sequence>MPNFYEEPVAGGMSEKLWKYNQYLARKSLHHPFVQGLGDGTLDPEAFKHYVAQDSFFLNGYIRALCYCIAKSDVTATEKDLLLLLDGVRREAEALHHNYIDSPEVGGPAPACRKFVDFLLSIGRADCGPSVMIAALIPCARLYAWIGKELTVNRDIPEGHPYKDWLLLFAGEAVNIEAKTLEALLDEQVKACEYEQVAWTYQRSMQLEYDFFDAFGGELGRPAGRLQGIPTVLVVSGSESGGGSGHQADLKTLEALGVYSTSALTSIAAQNSQGVQRVQLVADDLFAAQIDSVNSVFGVSVVKVGSVPSPRQLRVVAEKLHGLPLVVDPVLPSTPADDSAAERDADDVLATYKDHIFPLATIVTSTMSEARRLVGRAESIGVGEATSVARAVAQYGPKYVLVRADGDCPDGETCSGVLYGRENEEFYEYTDKKISTTNTRGTGCTLASAIAGFMARGYPVPDAVESAIGYLHEVIACSEGTPLGQGPNRPLVHSANSIWVNYF</sequence>
<dbReference type="GO" id="GO:0008902">
    <property type="term" value="F:hydroxymethylpyrimidine kinase activity"/>
    <property type="evidence" value="ECO:0007669"/>
    <property type="project" value="TreeGrafter"/>
</dbReference>
<evidence type="ECO:0000313" key="4">
    <source>
        <dbReference type="Proteomes" id="UP000574390"/>
    </source>
</evidence>
<reference evidence="3 4" key="1">
    <citation type="submission" date="2020-04" db="EMBL/GenBank/DDBJ databases">
        <title>Perkinsus olseni comparative genomics.</title>
        <authorList>
            <person name="Bogema D.R."/>
        </authorList>
    </citation>
    <scope>NUCLEOTIDE SEQUENCE [LARGE SCALE GENOMIC DNA]</scope>
    <source>
        <strain evidence="3">ATCC PRA-205</strain>
    </source>
</reference>
<feature type="domain" description="Pyridoxamine kinase/Phosphomethylpyrimidine kinase" evidence="2">
    <location>
        <begin position="240"/>
        <end position="486"/>
    </location>
</feature>
<proteinExistence type="predicted"/>
<dbReference type="Gene3D" id="3.40.1190.20">
    <property type="match status" value="1"/>
</dbReference>
<dbReference type="CDD" id="cd19368">
    <property type="entry name" value="TenA_C_AtTH2-like"/>
    <property type="match status" value="1"/>
</dbReference>
<accession>A0A7J6S185</accession>
<evidence type="ECO:0000313" key="3">
    <source>
        <dbReference type="EMBL" id="KAF4726728.1"/>
    </source>
</evidence>